<keyword evidence="2" id="KW-1185">Reference proteome</keyword>
<name>A0A4C1X521_EUMVA</name>
<evidence type="ECO:0000313" key="1">
    <source>
        <dbReference type="EMBL" id="GBP58243.1"/>
    </source>
</evidence>
<protein>
    <submittedName>
        <fullName evidence="1">Uncharacterized protein</fullName>
    </submittedName>
</protein>
<evidence type="ECO:0000313" key="2">
    <source>
        <dbReference type="Proteomes" id="UP000299102"/>
    </source>
</evidence>
<dbReference type="EMBL" id="BGZK01000730">
    <property type="protein sequence ID" value="GBP58243.1"/>
    <property type="molecule type" value="Genomic_DNA"/>
</dbReference>
<accession>A0A4C1X521</accession>
<comment type="caution">
    <text evidence="1">The sequence shown here is derived from an EMBL/GenBank/DDBJ whole genome shotgun (WGS) entry which is preliminary data.</text>
</comment>
<dbReference type="AlphaFoldDB" id="A0A4C1X521"/>
<proteinExistence type="predicted"/>
<organism evidence="1 2">
    <name type="scientific">Eumeta variegata</name>
    <name type="common">Bagworm moth</name>
    <name type="synonym">Eumeta japonica</name>
    <dbReference type="NCBI Taxonomy" id="151549"/>
    <lineage>
        <taxon>Eukaryota</taxon>
        <taxon>Metazoa</taxon>
        <taxon>Ecdysozoa</taxon>
        <taxon>Arthropoda</taxon>
        <taxon>Hexapoda</taxon>
        <taxon>Insecta</taxon>
        <taxon>Pterygota</taxon>
        <taxon>Neoptera</taxon>
        <taxon>Endopterygota</taxon>
        <taxon>Lepidoptera</taxon>
        <taxon>Glossata</taxon>
        <taxon>Ditrysia</taxon>
        <taxon>Tineoidea</taxon>
        <taxon>Psychidae</taxon>
        <taxon>Oiketicinae</taxon>
        <taxon>Eumeta</taxon>
    </lineage>
</organism>
<reference evidence="1 2" key="1">
    <citation type="journal article" date="2019" name="Commun. Biol.">
        <title>The bagworm genome reveals a unique fibroin gene that provides high tensile strength.</title>
        <authorList>
            <person name="Kono N."/>
            <person name="Nakamura H."/>
            <person name="Ohtoshi R."/>
            <person name="Tomita M."/>
            <person name="Numata K."/>
            <person name="Arakawa K."/>
        </authorList>
    </citation>
    <scope>NUCLEOTIDE SEQUENCE [LARGE SCALE GENOMIC DNA]</scope>
</reference>
<sequence>MKLRTNAARMRDLRFKPPPGLHVNHIRTKHTHARARNRLAVPTAGERSKQILCKYRNGATFTAVRSRSFRRRAIAQQMRHTVDSVNFQVLVQHRISITSVSRFPRSLKTMPICVRTLHVYTVEINTIGKGNN</sequence>
<dbReference type="Proteomes" id="UP000299102">
    <property type="component" value="Unassembled WGS sequence"/>
</dbReference>
<gene>
    <name evidence="1" type="ORF">EVAR_40749_1</name>
</gene>